<evidence type="ECO:0000313" key="4">
    <source>
        <dbReference type="Proteomes" id="UP000284277"/>
    </source>
</evidence>
<dbReference type="Proteomes" id="UP000284277">
    <property type="component" value="Unassembled WGS sequence"/>
</dbReference>
<dbReference type="Pfam" id="PF00535">
    <property type="entry name" value="Glycos_transf_2"/>
    <property type="match status" value="1"/>
</dbReference>
<dbReference type="Pfam" id="PF13181">
    <property type="entry name" value="TPR_8"/>
    <property type="match status" value="1"/>
</dbReference>
<dbReference type="RefSeq" id="WP_120196058.1">
    <property type="nucleotide sequence ID" value="NZ_MCIA01000008.1"/>
</dbReference>
<dbReference type="InterPro" id="IPR001173">
    <property type="entry name" value="Glyco_trans_2-like"/>
</dbReference>
<keyword evidence="3" id="KW-0808">Transferase</keyword>
<dbReference type="OrthoDB" id="9815923at2"/>
<dbReference type="EMBL" id="MCIA01000008">
    <property type="protein sequence ID" value="RKD33047.1"/>
    <property type="molecule type" value="Genomic_DNA"/>
</dbReference>
<feature type="repeat" description="TPR" evidence="1">
    <location>
        <begin position="195"/>
        <end position="228"/>
    </location>
</feature>
<dbReference type="InterPro" id="IPR011990">
    <property type="entry name" value="TPR-like_helical_dom_sf"/>
</dbReference>
<protein>
    <submittedName>
        <fullName evidence="3">Glycosyl transferase family 2</fullName>
    </submittedName>
</protein>
<dbReference type="AlphaFoldDB" id="A0A419T624"/>
<keyword evidence="1" id="KW-0802">TPR repeat</keyword>
<dbReference type="PROSITE" id="PS50005">
    <property type="entry name" value="TPR"/>
    <property type="match status" value="1"/>
</dbReference>
<reference evidence="3 4" key="1">
    <citation type="submission" date="2016-08" db="EMBL/GenBank/DDBJ databases">
        <title>A new outlook on sporulation: Clostridium algidixylanolyticum.</title>
        <authorList>
            <person name="Poppleton D.I."/>
            <person name="Gribaldo S."/>
        </authorList>
    </citation>
    <scope>NUCLEOTIDE SEQUENCE [LARGE SCALE GENOMIC DNA]</scope>
    <source>
        <strain evidence="3 4">SPL73</strain>
    </source>
</reference>
<evidence type="ECO:0000313" key="3">
    <source>
        <dbReference type="EMBL" id="RKD33047.1"/>
    </source>
</evidence>
<proteinExistence type="predicted"/>
<dbReference type="SUPFAM" id="SSF53448">
    <property type="entry name" value="Nucleotide-diphospho-sugar transferases"/>
    <property type="match status" value="1"/>
</dbReference>
<organism evidence="3 4">
    <name type="scientific">Lacrimispora algidixylanolytica</name>
    <dbReference type="NCBI Taxonomy" id="94868"/>
    <lineage>
        <taxon>Bacteria</taxon>
        <taxon>Bacillati</taxon>
        <taxon>Bacillota</taxon>
        <taxon>Clostridia</taxon>
        <taxon>Lachnospirales</taxon>
        <taxon>Lachnospiraceae</taxon>
        <taxon>Lacrimispora</taxon>
    </lineage>
</organism>
<dbReference type="SUPFAM" id="SSF48452">
    <property type="entry name" value="TPR-like"/>
    <property type="match status" value="1"/>
</dbReference>
<dbReference type="PANTHER" id="PTHR43630">
    <property type="entry name" value="POLY-BETA-1,6-N-ACETYL-D-GLUCOSAMINE SYNTHASE"/>
    <property type="match status" value="1"/>
</dbReference>
<feature type="domain" description="Glycosyltransferase 2-like" evidence="2">
    <location>
        <begin position="11"/>
        <end position="127"/>
    </location>
</feature>
<comment type="caution">
    <text evidence="3">The sequence shown here is derived from an EMBL/GenBank/DDBJ whole genome shotgun (WGS) entry which is preliminary data.</text>
</comment>
<dbReference type="GO" id="GO:0016740">
    <property type="term" value="F:transferase activity"/>
    <property type="evidence" value="ECO:0007669"/>
    <property type="project" value="UniProtKB-KW"/>
</dbReference>
<evidence type="ECO:0000259" key="2">
    <source>
        <dbReference type="Pfam" id="PF00535"/>
    </source>
</evidence>
<accession>A0A419T624</accession>
<keyword evidence="4" id="KW-1185">Reference proteome</keyword>
<evidence type="ECO:0000256" key="1">
    <source>
        <dbReference type="PROSITE-ProRule" id="PRU00339"/>
    </source>
</evidence>
<dbReference type="Gene3D" id="1.25.40.10">
    <property type="entry name" value="Tetratricopeptide repeat domain"/>
    <property type="match status" value="2"/>
</dbReference>
<dbReference type="InterPro" id="IPR019734">
    <property type="entry name" value="TPR_rpt"/>
</dbReference>
<dbReference type="PANTHER" id="PTHR43630:SF2">
    <property type="entry name" value="GLYCOSYLTRANSFERASE"/>
    <property type="match status" value="1"/>
</dbReference>
<dbReference type="InterPro" id="IPR029044">
    <property type="entry name" value="Nucleotide-diphossugar_trans"/>
</dbReference>
<dbReference type="Gene3D" id="3.90.550.10">
    <property type="entry name" value="Spore Coat Polysaccharide Biosynthesis Protein SpsA, Chain A"/>
    <property type="match status" value="1"/>
</dbReference>
<gene>
    <name evidence="3" type="ORF">BET01_15645</name>
</gene>
<name>A0A419T624_9FIRM</name>
<sequence length="370" mass="42905">MNQYKICVYAISKNEEQFVDRWMDAVSEADEVIVTDTGSTDHTVEKLRKRGAVVYEESISPWRFDTARNVAMSHIPEDADICVSNDLDEVFEPGWRKKLEDQWKPGQTRARYLFTFSCNPDGTPKKQFPMEKIHSRKEYQWIHPVHEILEYSGKLPENSGWVSGMILNHYPDESKARSQYLPLLELSVEENPTDDRATFWLGREYVYHGDYDKAISMLKRHLSLPTARWLEERSASMRFISHSYEELGNKREARSWLLRSLAECPDVREPYLALAKAGYLEADWPLCFAMAEKGLTVTESTGSYLVDPASWGYAFYDYCAISGYRMGMFESAREYAIKALEMDPENLRLKSNLALIEDRCQRKTNEEVSS</sequence>